<gene>
    <name evidence="1" type="ORF">J437_LFUL008557</name>
</gene>
<evidence type="ECO:0000313" key="2">
    <source>
        <dbReference type="Proteomes" id="UP000792457"/>
    </source>
</evidence>
<dbReference type="OrthoDB" id="410404at2759"/>
<comment type="caution">
    <text evidence="1">The sequence shown here is derived from an EMBL/GenBank/DDBJ whole genome shotgun (WGS) entry which is preliminary data.</text>
</comment>
<dbReference type="EMBL" id="KZ308456">
    <property type="protein sequence ID" value="KAG8229980.1"/>
    <property type="molecule type" value="Genomic_DNA"/>
</dbReference>
<proteinExistence type="predicted"/>
<organism evidence="1 2">
    <name type="scientific">Ladona fulva</name>
    <name type="common">Scarce chaser dragonfly</name>
    <name type="synonym">Libellula fulva</name>
    <dbReference type="NCBI Taxonomy" id="123851"/>
    <lineage>
        <taxon>Eukaryota</taxon>
        <taxon>Metazoa</taxon>
        <taxon>Ecdysozoa</taxon>
        <taxon>Arthropoda</taxon>
        <taxon>Hexapoda</taxon>
        <taxon>Insecta</taxon>
        <taxon>Pterygota</taxon>
        <taxon>Palaeoptera</taxon>
        <taxon>Odonata</taxon>
        <taxon>Epiprocta</taxon>
        <taxon>Anisoptera</taxon>
        <taxon>Libelluloidea</taxon>
        <taxon>Libellulidae</taxon>
        <taxon>Ladona</taxon>
    </lineage>
</organism>
<keyword evidence="2" id="KW-1185">Reference proteome</keyword>
<name>A0A8K0KA45_LADFU</name>
<dbReference type="AlphaFoldDB" id="A0A8K0KA45"/>
<sequence length="99" mass="12260">MSQAQLLRRMLRRIYGPVNSKGIWRITWNHEIYELYEEPKISTNIKLMRLQWARHVQGAKKSSLRVWEERDRWARWEDNISKDKRDLLGIKNWREQPRD</sequence>
<evidence type="ECO:0000313" key="1">
    <source>
        <dbReference type="EMBL" id="KAG8229980.1"/>
    </source>
</evidence>
<reference evidence="1" key="1">
    <citation type="submission" date="2013-04" db="EMBL/GenBank/DDBJ databases">
        <authorList>
            <person name="Qu J."/>
            <person name="Murali S.C."/>
            <person name="Bandaranaike D."/>
            <person name="Bellair M."/>
            <person name="Blankenburg K."/>
            <person name="Chao H."/>
            <person name="Dinh H."/>
            <person name="Doddapaneni H."/>
            <person name="Downs B."/>
            <person name="Dugan-Rocha S."/>
            <person name="Elkadiri S."/>
            <person name="Gnanaolivu R.D."/>
            <person name="Hernandez B."/>
            <person name="Javaid M."/>
            <person name="Jayaseelan J.C."/>
            <person name="Lee S."/>
            <person name="Li M."/>
            <person name="Ming W."/>
            <person name="Munidasa M."/>
            <person name="Muniz J."/>
            <person name="Nguyen L."/>
            <person name="Ongeri F."/>
            <person name="Osuji N."/>
            <person name="Pu L.-L."/>
            <person name="Puazo M."/>
            <person name="Qu C."/>
            <person name="Quiroz J."/>
            <person name="Raj R."/>
            <person name="Weissenberger G."/>
            <person name="Xin Y."/>
            <person name="Zou X."/>
            <person name="Han Y."/>
            <person name="Richards S."/>
            <person name="Worley K."/>
            <person name="Muzny D."/>
            <person name="Gibbs R."/>
        </authorList>
    </citation>
    <scope>NUCLEOTIDE SEQUENCE</scope>
    <source>
        <strain evidence="1">Sampled in the wild</strain>
    </source>
</reference>
<accession>A0A8K0KA45</accession>
<dbReference type="Proteomes" id="UP000792457">
    <property type="component" value="Unassembled WGS sequence"/>
</dbReference>
<reference evidence="1" key="2">
    <citation type="submission" date="2017-10" db="EMBL/GenBank/DDBJ databases">
        <title>Ladona fulva Genome sequencing and assembly.</title>
        <authorList>
            <person name="Murali S."/>
            <person name="Richards S."/>
            <person name="Bandaranaike D."/>
            <person name="Bellair M."/>
            <person name="Blankenburg K."/>
            <person name="Chao H."/>
            <person name="Dinh H."/>
            <person name="Doddapaneni H."/>
            <person name="Dugan-Rocha S."/>
            <person name="Elkadiri S."/>
            <person name="Gnanaolivu R."/>
            <person name="Hernandez B."/>
            <person name="Skinner E."/>
            <person name="Javaid M."/>
            <person name="Lee S."/>
            <person name="Li M."/>
            <person name="Ming W."/>
            <person name="Munidasa M."/>
            <person name="Muniz J."/>
            <person name="Nguyen L."/>
            <person name="Hughes D."/>
            <person name="Osuji N."/>
            <person name="Pu L.-L."/>
            <person name="Puazo M."/>
            <person name="Qu C."/>
            <person name="Quiroz J."/>
            <person name="Raj R."/>
            <person name="Weissenberger G."/>
            <person name="Xin Y."/>
            <person name="Zou X."/>
            <person name="Han Y."/>
            <person name="Worley K."/>
            <person name="Muzny D."/>
            <person name="Gibbs R."/>
        </authorList>
    </citation>
    <scope>NUCLEOTIDE SEQUENCE</scope>
    <source>
        <strain evidence="1">Sampled in the wild</strain>
    </source>
</reference>
<protein>
    <submittedName>
        <fullName evidence="1">Uncharacterized protein</fullName>
    </submittedName>
</protein>